<reference evidence="11" key="1">
    <citation type="submission" date="2022-03" db="EMBL/GenBank/DDBJ databases">
        <title>A functionally conserved STORR gene fusion in Papaver species that diverged 16.8 million years ago.</title>
        <authorList>
            <person name="Catania T."/>
        </authorList>
    </citation>
    <scope>NUCLEOTIDE SEQUENCE</scope>
    <source>
        <strain evidence="11">S-191538</strain>
    </source>
</reference>
<protein>
    <submittedName>
        <fullName evidence="11">Uncharacterized protein</fullName>
    </submittedName>
</protein>
<proteinExistence type="predicted"/>
<evidence type="ECO:0000256" key="3">
    <source>
        <dbReference type="ARBA" id="ARBA00022737"/>
    </source>
</evidence>
<feature type="domain" description="HTH myb-type" evidence="10">
    <location>
        <begin position="66"/>
        <end position="116"/>
    </location>
</feature>
<evidence type="ECO:0000256" key="7">
    <source>
        <dbReference type="ARBA" id="ARBA00023242"/>
    </source>
</evidence>
<dbReference type="PANTHER" id="PTHR47994">
    <property type="entry name" value="F14D16.11-RELATED"/>
    <property type="match status" value="1"/>
</dbReference>
<dbReference type="GO" id="GO:0003677">
    <property type="term" value="F:DNA binding"/>
    <property type="evidence" value="ECO:0007669"/>
    <property type="project" value="UniProtKB-KW"/>
</dbReference>
<evidence type="ECO:0000256" key="6">
    <source>
        <dbReference type="ARBA" id="ARBA00023163"/>
    </source>
</evidence>
<comment type="caution">
    <text evidence="11">The sequence shown here is derived from an EMBL/GenBank/DDBJ whole genome shotgun (WGS) entry which is preliminary data.</text>
</comment>
<feature type="compositionally biased region" description="Low complexity" evidence="8">
    <location>
        <begin position="179"/>
        <end position="188"/>
    </location>
</feature>
<dbReference type="InterPro" id="IPR001005">
    <property type="entry name" value="SANT/Myb"/>
</dbReference>
<dbReference type="Gene3D" id="1.10.10.60">
    <property type="entry name" value="Homeodomain-like"/>
    <property type="match status" value="2"/>
</dbReference>
<dbReference type="PROSITE" id="PS51294">
    <property type="entry name" value="HTH_MYB"/>
    <property type="match status" value="2"/>
</dbReference>
<dbReference type="GO" id="GO:0005634">
    <property type="term" value="C:nucleus"/>
    <property type="evidence" value="ECO:0007669"/>
    <property type="project" value="UniProtKB-SubCell"/>
</dbReference>
<organism evidence="11 12">
    <name type="scientific">Papaver nudicaule</name>
    <name type="common">Iceland poppy</name>
    <dbReference type="NCBI Taxonomy" id="74823"/>
    <lineage>
        <taxon>Eukaryota</taxon>
        <taxon>Viridiplantae</taxon>
        <taxon>Streptophyta</taxon>
        <taxon>Embryophyta</taxon>
        <taxon>Tracheophyta</taxon>
        <taxon>Spermatophyta</taxon>
        <taxon>Magnoliopsida</taxon>
        <taxon>Ranunculales</taxon>
        <taxon>Papaveraceae</taxon>
        <taxon>Papaveroideae</taxon>
        <taxon>Papaver</taxon>
    </lineage>
</organism>
<evidence type="ECO:0000256" key="8">
    <source>
        <dbReference type="SAM" id="MobiDB-lite"/>
    </source>
</evidence>
<feature type="region of interest" description="Disordered" evidence="8">
    <location>
        <begin position="167"/>
        <end position="190"/>
    </location>
</feature>
<evidence type="ECO:0000313" key="11">
    <source>
        <dbReference type="EMBL" id="MCL7035480.1"/>
    </source>
</evidence>
<dbReference type="SUPFAM" id="SSF46689">
    <property type="entry name" value="Homeodomain-like"/>
    <property type="match status" value="1"/>
</dbReference>
<dbReference type="AlphaFoldDB" id="A0AA41V5H6"/>
<keyword evidence="3" id="KW-0677">Repeat</keyword>
<dbReference type="EMBL" id="JAJJMA010157220">
    <property type="protein sequence ID" value="MCL7035480.1"/>
    <property type="molecule type" value="Genomic_DNA"/>
</dbReference>
<sequence>MGRPPCCDKTNVKRGLWTAEEDAKILAYVSRHGTGNWTAVPKKAGLKRCGKSCRLRWTNYLRPDLKHDTFTPQEEELIIQLHATIGSRWSLIANQLPGRTDNDVKNFWNTKLRKKLQEMGIDPVTHKPISQIIIDYGNISGLPNKTTRFGSLNRDLRNAFMSTKAEPISSSVTQDHSISNMTTNTTSMGMDIKTPKMEPKQEMSFNNNSSWDLLAQIHAMQLVTEASNNCSKNKEIAQPNYFHEGSSSSSSASSSNIINNQAAASSPPSSYLPNSQSSLVQTTEPTSPLFSWSEFLHEDAFLPSDQQQHQQQPPQQQQQQQQKQDLQWMSYSNGSSIPAQPEISKMEHFKNVDEKHTFNGVGEMGNGNFNSMGQQASYHPVVNGVAGEAATGIAPSSASNNSFVEGILDQEIRDNEMLMWEFPSLFDDSY</sequence>
<keyword evidence="4" id="KW-0805">Transcription regulation</keyword>
<evidence type="ECO:0000256" key="1">
    <source>
        <dbReference type="ARBA" id="ARBA00004123"/>
    </source>
</evidence>
<feature type="compositionally biased region" description="Low complexity" evidence="8">
    <location>
        <begin position="260"/>
        <end position="279"/>
    </location>
</feature>
<comment type="subcellular location">
    <subcellularLocation>
        <location evidence="1">Nucleus</location>
    </subcellularLocation>
</comment>
<feature type="domain" description="Myb-like" evidence="9">
    <location>
        <begin position="62"/>
        <end position="112"/>
    </location>
</feature>
<feature type="region of interest" description="Disordered" evidence="8">
    <location>
        <begin position="304"/>
        <end position="337"/>
    </location>
</feature>
<dbReference type="FunFam" id="1.10.10.60:FF:000015">
    <property type="entry name" value="Transcription factor RAX3"/>
    <property type="match status" value="1"/>
</dbReference>
<keyword evidence="7" id="KW-0539">Nucleus</keyword>
<keyword evidence="2" id="KW-0217">Developmental protein</keyword>
<accession>A0AA41V5H6</accession>
<dbReference type="SMART" id="SM00717">
    <property type="entry name" value="SANT"/>
    <property type="match status" value="2"/>
</dbReference>
<dbReference type="FunFam" id="1.10.10.60:FF:000204">
    <property type="entry name" value="transcription factor MYB80"/>
    <property type="match status" value="1"/>
</dbReference>
<evidence type="ECO:0000259" key="9">
    <source>
        <dbReference type="PROSITE" id="PS50090"/>
    </source>
</evidence>
<evidence type="ECO:0000256" key="5">
    <source>
        <dbReference type="ARBA" id="ARBA00023125"/>
    </source>
</evidence>
<keyword evidence="12" id="KW-1185">Reference proteome</keyword>
<evidence type="ECO:0000259" key="10">
    <source>
        <dbReference type="PROSITE" id="PS51294"/>
    </source>
</evidence>
<gene>
    <name evidence="11" type="ORF">MKW94_012999</name>
</gene>
<evidence type="ECO:0000313" key="12">
    <source>
        <dbReference type="Proteomes" id="UP001177140"/>
    </source>
</evidence>
<feature type="domain" description="Myb-like" evidence="9">
    <location>
        <begin position="9"/>
        <end position="61"/>
    </location>
</feature>
<keyword evidence="6" id="KW-0804">Transcription</keyword>
<dbReference type="PANTHER" id="PTHR47994:SF5">
    <property type="entry name" value="F14D16.11-RELATED"/>
    <property type="match status" value="1"/>
</dbReference>
<feature type="region of interest" description="Disordered" evidence="8">
    <location>
        <begin position="260"/>
        <end position="284"/>
    </location>
</feature>
<evidence type="ECO:0000256" key="2">
    <source>
        <dbReference type="ARBA" id="ARBA00022473"/>
    </source>
</evidence>
<feature type="domain" description="HTH myb-type" evidence="10">
    <location>
        <begin position="9"/>
        <end position="65"/>
    </location>
</feature>
<dbReference type="CDD" id="cd00167">
    <property type="entry name" value="SANT"/>
    <property type="match status" value="2"/>
</dbReference>
<dbReference type="InterPro" id="IPR015495">
    <property type="entry name" value="Myb_TF_plants"/>
</dbReference>
<keyword evidence="5" id="KW-0238">DNA-binding</keyword>
<dbReference type="InterPro" id="IPR009057">
    <property type="entry name" value="Homeodomain-like_sf"/>
</dbReference>
<name>A0AA41V5H6_PAPNU</name>
<feature type="compositionally biased region" description="Polar residues" evidence="8">
    <location>
        <begin position="168"/>
        <end position="178"/>
    </location>
</feature>
<dbReference type="PROSITE" id="PS50090">
    <property type="entry name" value="MYB_LIKE"/>
    <property type="match status" value="2"/>
</dbReference>
<dbReference type="InterPro" id="IPR017930">
    <property type="entry name" value="Myb_dom"/>
</dbReference>
<evidence type="ECO:0000256" key="4">
    <source>
        <dbReference type="ARBA" id="ARBA00023015"/>
    </source>
</evidence>
<feature type="compositionally biased region" description="Low complexity" evidence="8">
    <location>
        <begin position="306"/>
        <end position="324"/>
    </location>
</feature>
<dbReference type="GO" id="GO:0048658">
    <property type="term" value="P:anther wall tapetum development"/>
    <property type="evidence" value="ECO:0007669"/>
    <property type="project" value="UniProtKB-ARBA"/>
</dbReference>
<dbReference type="Pfam" id="PF00249">
    <property type="entry name" value="Myb_DNA-binding"/>
    <property type="match status" value="2"/>
</dbReference>
<dbReference type="Proteomes" id="UP001177140">
    <property type="component" value="Unassembled WGS sequence"/>
</dbReference>
<feature type="compositionally biased region" description="Polar residues" evidence="8">
    <location>
        <begin position="325"/>
        <end position="337"/>
    </location>
</feature>